<dbReference type="Pfam" id="PF08719">
    <property type="entry name" value="NADAR"/>
    <property type="match status" value="1"/>
</dbReference>
<sequence>MKEEETHATPEIDLTNYIRDEIPYPPEQATRIEYFYKKRENNRALFTPTKTGDLAIYSKGGELNESIRLLTYVPHAPEMRERMDQDRLDAIAISSKKYDEAILNLRSAMIKYKISGSIADVVSAQRAVKEADEVLSKVRYRTRNIQTLANPETRDILFDRPKETRKLFSGKEKDPYKKQLFRLITLEHPLYTFYGKYVESSPDIETGIDIDSQVNKAIPSAGDTRRRLKDGRMARIFFDVESDTNSNTFLSPFWAADFTMDGVLYCCALQAFEAERARMGGQEALRASILRTRSPRSIRFLTAKFKTQPKDVKGLWLRIFNELYQQHPVLLEQLLATGTDAIVFADVRQGPSGTGFGEQTREILDPSRWTGENAVGLALETLRYQHREGSAKEVSKSAVIKESTITREEQDKAKVGAIIGEKKKFQVKKPLAL</sequence>
<proteinExistence type="predicted"/>
<dbReference type="Gene3D" id="1.10.357.40">
    <property type="entry name" value="YbiA-like"/>
    <property type="match status" value="1"/>
</dbReference>
<dbReference type="SUPFAM" id="SSF143990">
    <property type="entry name" value="YbiA-like"/>
    <property type="match status" value="1"/>
</dbReference>
<accession>A0A6C0K038</accession>
<name>A0A6C0K038_9ZZZZ</name>
<evidence type="ECO:0000313" key="2">
    <source>
        <dbReference type="EMBL" id="QHU09518.1"/>
    </source>
</evidence>
<dbReference type="InterPro" id="IPR012816">
    <property type="entry name" value="NADAR"/>
</dbReference>
<evidence type="ECO:0000259" key="1">
    <source>
        <dbReference type="Pfam" id="PF08719"/>
    </source>
</evidence>
<reference evidence="2" key="1">
    <citation type="journal article" date="2020" name="Nature">
        <title>Giant virus diversity and host interactions through global metagenomics.</title>
        <authorList>
            <person name="Schulz F."/>
            <person name="Roux S."/>
            <person name="Paez-Espino D."/>
            <person name="Jungbluth S."/>
            <person name="Walsh D.A."/>
            <person name="Denef V.J."/>
            <person name="McMahon K.D."/>
            <person name="Konstantinidis K.T."/>
            <person name="Eloe-Fadrosh E.A."/>
            <person name="Kyrpides N.C."/>
            <person name="Woyke T."/>
        </authorList>
    </citation>
    <scope>NUCLEOTIDE SEQUENCE</scope>
    <source>
        <strain evidence="2">GVMAG-S-1101164-105</strain>
    </source>
</reference>
<dbReference type="InterPro" id="IPR037238">
    <property type="entry name" value="YbiA-like_sf"/>
</dbReference>
<feature type="domain" description="NADAR" evidence="1">
    <location>
        <begin position="243"/>
        <end position="384"/>
    </location>
</feature>
<dbReference type="CDD" id="cd15457">
    <property type="entry name" value="NADAR"/>
    <property type="match status" value="1"/>
</dbReference>
<dbReference type="EMBL" id="MN740738">
    <property type="protein sequence ID" value="QHU09518.1"/>
    <property type="molecule type" value="Genomic_DNA"/>
</dbReference>
<protein>
    <recommendedName>
        <fullName evidence="1">NADAR domain-containing protein</fullName>
    </recommendedName>
</protein>
<dbReference type="AlphaFoldDB" id="A0A6C0K038"/>
<organism evidence="2">
    <name type="scientific">viral metagenome</name>
    <dbReference type="NCBI Taxonomy" id="1070528"/>
    <lineage>
        <taxon>unclassified sequences</taxon>
        <taxon>metagenomes</taxon>
        <taxon>organismal metagenomes</taxon>
    </lineage>
</organism>